<gene>
    <name evidence="2" type="ORF">Lpp225_0865</name>
</gene>
<keyword evidence="2" id="KW-0808">Transferase</keyword>
<dbReference type="PANTHER" id="PTHR43441:SF11">
    <property type="entry name" value="RIBOSOMAL-PROTEIN-SERINE ACETYLTRANSFERASE"/>
    <property type="match status" value="1"/>
</dbReference>
<name>S2NCT1_LACPA</name>
<proteinExistence type="predicted"/>
<comment type="caution">
    <text evidence="2">The sequence shown here is derived from an EMBL/GenBank/DDBJ whole genome shotgun (WGS) entry which is preliminary data.</text>
</comment>
<accession>S2NCT1</accession>
<dbReference type="PATRIC" id="fig|1256225.3.peg.901"/>
<dbReference type="InterPro" id="IPR051908">
    <property type="entry name" value="Ribosomal_N-acetyltransferase"/>
</dbReference>
<dbReference type="PANTHER" id="PTHR43441">
    <property type="entry name" value="RIBOSOMAL-PROTEIN-SERINE ACETYLTRANSFERASE"/>
    <property type="match status" value="1"/>
</dbReference>
<dbReference type="Gene3D" id="3.40.630.30">
    <property type="match status" value="1"/>
</dbReference>
<sequence>MLSYVIDDDFKLALPRPRLDSAPLFAIIDQERDDIGRFLPWANGLKTEAEEATFLRSVNDHFGREESMNLVLWYRDEPVGMISFNHFRPSDESGDIGYWLKQAVRGHGLMHRAVKAMCQIGFEEYGVNKVIIRAAVDNAPSNAVAKKAGFHHDGTHRAGEKLADGFHDENEYSLLRSEWLQMNRKRLSCLKKAEGRCFIVDAKRTWK</sequence>
<reference evidence="2 3" key="1">
    <citation type="journal article" date="2013" name="PLoS ONE">
        <title>Lactobacillus paracasei comparative genomics: towards species pan-genome definition and exploitation of diversity.</title>
        <authorList>
            <person name="Smokvina T."/>
            <person name="Wels M."/>
            <person name="Polka J."/>
            <person name="Chervaux C."/>
            <person name="Brisse S."/>
            <person name="Boekhorst J."/>
            <person name="van Hylckama Vlieg J.E."/>
            <person name="Siezen R.J."/>
        </authorList>
    </citation>
    <scope>NUCLEOTIDE SEQUENCE [LARGE SCALE GENOMIC DNA]</scope>
    <source>
        <strain evidence="2 3">Lpp225</strain>
    </source>
</reference>
<organism evidence="2 3">
    <name type="scientific">Lacticaseibacillus paracasei subsp. paracasei Lpp225</name>
    <dbReference type="NCBI Taxonomy" id="1256225"/>
    <lineage>
        <taxon>Bacteria</taxon>
        <taxon>Bacillati</taxon>
        <taxon>Bacillota</taxon>
        <taxon>Bacilli</taxon>
        <taxon>Lactobacillales</taxon>
        <taxon>Lactobacillaceae</taxon>
        <taxon>Lacticaseibacillus</taxon>
    </lineage>
</organism>
<dbReference type="AlphaFoldDB" id="S2NCT1"/>
<dbReference type="PROSITE" id="PS51186">
    <property type="entry name" value="GNAT"/>
    <property type="match status" value="1"/>
</dbReference>
<protein>
    <submittedName>
        <fullName evidence="2">Ribosomal-protein-L7p-serine acetyltransferase</fullName>
    </submittedName>
</protein>
<dbReference type="InterPro" id="IPR000182">
    <property type="entry name" value="GNAT_dom"/>
</dbReference>
<dbReference type="GO" id="GO:1990189">
    <property type="term" value="F:protein N-terminal-serine acetyltransferase activity"/>
    <property type="evidence" value="ECO:0007669"/>
    <property type="project" value="TreeGrafter"/>
</dbReference>
<dbReference type="Proteomes" id="UP000014270">
    <property type="component" value="Unassembled WGS sequence"/>
</dbReference>
<dbReference type="SUPFAM" id="SSF55729">
    <property type="entry name" value="Acyl-CoA N-acyltransferases (Nat)"/>
    <property type="match status" value="1"/>
</dbReference>
<dbReference type="InterPro" id="IPR016181">
    <property type="entry name" value="Acyl_CoA_acyltransferase"/>
</dbReference>
<dbReference type="EMBL" id="ANMM01000005">
    <property type="protein sequence ID" value="EPC38509.1"/>
    <property type="molecule type" value="Genomic_DNA"/>
</dbReference>
<dbReference type="Pfam" id="PF13302">
    <property type="entry name" value="Acetyltransf_3"/>
    <property type="match status" value="1"/>
</dbReference>
<evidence type="ECO:0000313" key="3">
    <source>
        <dbReference type="Proteomes" id="UP000014270"/>
    </source>
</evidence>
<dbReference type="GO" id="GO:0008999">
    <property type="term" value="F:protein-N-terminal-alanine acetyltransferase activity"/>
    <property type="evidence" value="ECO:0007669"/>
    <property type="project" value="TreeGrafter"/>
</dbReference>
<evidence type="ECO:0000259" key="1">
    <source>
        <dbReference type="PROSITE" id="PS51186"/>
    </source>
</evidence>
<feature type="domain" description="N-acetyltransferase" evidence="1">
    <location>
        <begin position="26"/>
        <end position="177"/>
    </location>
</feature>
<evidence type="ECO:0000313" key="2">
    <source>
        <dbReference type="EMBL" id="EPC38509.1"/>
    </source>
</evidence>
<dbReference type="GO" id="GO:0005737">
    <property type="term" value="C:cytoplasm"/>
    <property type="evidence" value="ECO:0007669"/>
    <property type="project" value="TreeGrafter"/>
</dbReference>